<reference evidence="1" key="2">
    <citation type="submission" date="2025-05" db="UniProtKB">
        <authorList>
            <consortium name="EnsemblMetazoa"/>
        </authorList>
    </citation>
    <scope>IDENTIFICATION</scope>
    <source>
        <strain evidence="1">Foshan</strain>
    </source>
</reference>
<sequence length="190" mass="21208">MVALPVQQLTPNLLPFSYVGVHYLGLFDVILGRRMEKRWIALFSCLVTRVVHLEVAHGLTMQSCLMAVHRFIGRNGWPVDFFSNSRTNLRGASKEVVEYVQSISDDCADQLTDASGRSTPWPHRTWVAFGSGCIALPKRALNERIIHRFALNFPHGYVASCQTAPAHTTQRSLSEHLPAIEDTTASSAEF</sequence>
<protein>
    <submittedName>
        <fullName evidence="1">Uncharacterized protein</fullName>
    </submittedName>
</protein>
<dbReference type="PANTHER" id="PTHR47331">
    <property type="entry name" value="PHD-TYPE DOMAIN-CONTAINING PROTEIN"/>
    <property type="match status" value="1"/>
</dbReference>
<dbReference type="InterPro" id="IPR036397">
    <property type="entry name" value="RNaseH_sf"/>
</dbReference>
<dbReference type="RefSeq" id="XP_062711168.1">
    <property type="nucleotide sequence ID" value="XM_062855184.1"/>
</dbReference>
<reference evidence="2" key="1">
    <citation type="journal article" date="2015" name="Proc. Natl. Acad. Sci. U.S.A.">
        <title>Genome sequence of the Asian Tiger mosquito, Aedes albopictus, reveals insights into its biology, genetics, and evolution.</title>
        <authorList>
            <person name="Chen X.G."/>
            <person name="Jiang X."/>
            <person name="Gu J."/>
            <person name="Xu M."/>
            <person name="Wu Y."/>
            <person name="Deng Y."/>
            <person name="Zhang C."/>
            <person name="Bonizzoni M."/>
            <person name="Dermauw W."/>
            <person name="Vontas J."/>
            <person name="Armbruster P."/>
            <person name="Huang X."/>
            <person name="Yang Y."/>
            <person name="Zhang H."/>
            <person name="He W."/>
            <person name="Peng H."/>
            <person name="Liu Y."/>
            <person name="Wu K."/>
            <person name="Chen J."/>
            <person name="Lirakis M."/>
            <person name="Topalis P."/>
            <person name="Van Leeuwen T."/>
            <person name="Hall A.B."/>
            <person name="Jiang X."/>
            <person name="Thorpe C."/>
            <person name="Mueller R.L."/>
            <person name="Sun C."/>
            <person name="Waterhouse R.M."/>
            <person name="Yan G."/>
            <person name="Tu Z.J."/>
            <person name="Fang X."/>
            <person name="James A.A."/>
        </authorList>
    </citation>
    <scope>NUCLEOTIDE SEQUENCE [LARGE SCALE GENOMIC DNA]</scope>
    <source>
        <strain evidence="2">Foshan</strain>
    </source>
</reference>
<keyword evidence="2" id="KW-1185">Reference proteome</keyword>
<dbReference type="EnsemblMetazoa" id="AALFPA23_002686.R2632">
    <property type="protein sequence ID" value="AALFPA23_002686.P2632"/>
    <property type="gene ID" value="AALFPA23_002686"/>
</dbReference>
<dbReference type="Proteomes" id="UP000069940">
    <property type="component" value="Unassembled WGS sequence"/>
</dbReference>
<name>A0ABM1XTD0_AEDAL</name>
<dbReference type="PANTHER" id="PTHR47331:SF1">
    <property type="entry name" value="GAG-LIKE PROTEIN"/>
    <property type="match status" value="1"/>
</dbReference>
<dbReference type="Gene3D" id="3.30.420.10">
    <property type="entry name" value="Ribonuclease H-like superfamily/Ribonuclease H"/>
    <property type="match status" value="1"/>
</dbReference>
<evidence type="ECO:0000313" key="2">
    <source>
        <dbReference type="Proteomes" id="UP000069940"/>
    </source>
</evidence>
<organism evidence="1 2">
    <name type="scientific">Aedes albopictus</name>
    <name type="common">Asian tiger mosquito</name>
    <name type="synonym">Stegomyia albopicta</name>
    <dbReference type="NCBI Taxonomy" id="7160"/>
    <lineage>
        <taxon>Eukaryota</taxon>
        <taxon>Metazoa</taxon>
        <taxon>Ecdysozoa</taxon>
        <taxon>Arthropoda</taxon>
        <taxon>Hexapoda</taxon>
        <taxon>Insecta</taxon>
        <taxon>Pterygota</taxon>
        <taxon>Neoptera</taxon>
        <taxon>Endopterygota</taxon>
        <taxon>Diptera</taxon>
        <taxon>Nematocera</taxon>
        <taxon>Culicoidea</taxon>
        <taxon>Culicidae</taxon>
        <taxon>Culicinae</taxon>
        <taxon>Aedini</taxon>
        <taxon>Aedes</taxon>
        <taxon>Stegomyia</taxon>
    </lineage>
</organism>
<evidence type="ECO:0000313" key="1">
    <source>
        <dbReference type="EnsemblMetazoa" id="AALFPA23_002686.P2632"/>
    </source>
</evidence>
<proteinExistence type="predicted"/>
<dbReference type="GeneID" id="134289404"/>
<accession>A0ABM1XTD0</accession>